<feature type="active site" description="Charge relay system" evidence="5">
    <location>
        <position position="429"/>
    </location>
</feature>
<dbReference type="Pfam" id="PF00082">
    <property type="entry name" value="Peptidase_S8"/>
    <property type="match status" value="1"/>
</dbReference>
<sequence>MKTSAVLPLAVLASIANSLVIPQINNQEIFAVSHKVSQKVNAVAQAAIDQIINHDSNMDLAVLREQLLPASQAAELISTESAGRNIIPHRYIIVFKDGVKPEEIKFHNQWVNKEHFEVVKTLLAADPTHTFFKAIEEESVIDKLGGIMDSFHIDGLLSGYFGYFLDDTIELIRRNPLVKHVELDSRVFASEFDTQNGAPWGLARISHRDSLSLGSFNKYLYDSEGGEGVTSYVIDTGVNTSHDDFEGRAVWGKTVPSGDADIDGNGHGTHCAGTIGSKHYGVAKKAKIVAVKVLRSNGSGTMSDVVKGVEYAANAHAKAVSENAKGFKGSTANMSLGGGKSPSLDLAVNAAVKAGIHFAVAAGNDNQDACNYSPAAAENAVTVGASTLGDARAYFSNWGECVDLFGPGLNILSTYIGSNTATATLSGTSMASPHVAGLLTYFLSLQPSSSSEFATSGSGLTPAQLKKKIIAYTTKDKLSDISATTPNKLIYNGAGQSLDDFWGESTEEIQKEVLSKVEAENALENLEQSIEKIYEDVKLFVENNL</sequence>
<evidence type="ECO:0000313" key="12">
    <source>
        <dbReference type="Proteomes" id="UP000774326"/>
    </source>
</evidence>
<dbReference type="CDD" id="cd04077">
    <property type="entry name" value="Peptidases_S8_PCSK9_ProteinaseK_like"/>
    <property type="match status" value="1"/>
</dbReference>
<dbReference type="InterPro" id="IPR023827">
    <property type="entry name" value="Peptidase_S8_Asp-AS"/>
</dbReference>
<dbReference type="PROSITE" id="PS00137">
    <property type="entry name" value="SUBTILASE_HIS"/>
    <property type="match status" value="1"/>
</dbReference>
<evidence type="ECO:0000256" key="8">
    <source>
        <dbReference type="SAM" id="SignalP"/>
    </source>
</evidence>
<dbReference type="AlphaFoldDB" id="A0A9P8QAK4"/>
<dbReference type="GO" id="GO:0004252">
    <property type="term" value="F:serine-type endopeptidase activity"/>
    <property type="evidence" value="ECO:0007669"/>
    <property type="project" value="UniProtKB-UniRule"/>
</dbReference>
<evidence type="ECO:0000256" key="2">
    <source>
        <dbReference type="ARBA" id="ARBA00022670"/>
    </source>
</evidence>
<comment type="caution">
    <text evidence="11">The sequence shown here is derived from an EMBL/GenBank/DDBJ whole genome shotgun (WGS) entry which is preliminary data.</text>
</comment>
<evidence type="ECO:0000256" key="5">
    <source>
        <dbReference type="PROSITE-ProRule" id="PRU01240"/>
    </source>
</evidence>
<evidence type="ECO:0000259" key="9">
    <source>
        <dbReference type="Pfam" id="PF00082"/>
    </source>
</evidence>
<proteinExistence type="inferred from homology"/>
<dbReference type="Pfam" id="PF05922">
    <property type="entry name" value="Inhibitor_I9"/>
    <property type="match status" value="1"/>
</dbReference>
<dbReference type="InterPro" id="IPR050131">
    <property type="entry name" value="Peptidase_S8_subtilisin-like"/>
</dbReference>
<dbReference type="InterPro" id="IPR037045">
    <property type="entry name" value="S8pro/Inhibitor_I9_sf"/>
</dbReference>
<keyword evidence="4 5" id="KW-0720">Serine protease</keyword>
<dbReference type="InterPro" id="IPR010259">
    <property type="entry name" value="S8pro/Inhibitor_I9"/>
</dbReference>
<keyword evidence="12" id="KW-1185">Reference proteome</keyword>
<dbReference type="PROSITE" id="PS00138">
    <property type="entry name" value="SUBTILASE_SER"/>
    <property type="match status" value="1"/>
</dbReference>
<dbReference type="InterPro" id="IPR036852">
    <property type="entry name" value="Peptidase_S8/S53_dom_sf"/>
</dbReference>
<evidence type="ECO:0000256" key="7">
    <source>
        <dbReference type="SAM" id="Coils"/>
    </source>
</evidence>
<feature type="active site" description="Charge relay system" evidence="5">
    <location>
        <position position="267"/>
    </location>
</feature>
<evidence type="ECO:0000256" key="3">
    <source>
        <dbReference type="ARBA" id="ARBA00022801"/>
    </source>
</evidence>
<dbReference type="Proteomes" id="UP000774326">
    <property type="component" value="Unassembled WGS sequence"/>
</dbReference>
<evidence type="ECO:0000259" key="10">
    <source>
        <dbReference type="Pfam" id="PF05922"/>
    </source>
</evidence>
<feature type="active site" description="Charge relay system" evidence="5">
    <location>
        <position position="235"/>
    </location>
</feature>
<dbReference type="FunFam" id="3.40.50.200:FF:000007">
    <property type="entry name" value="Subtilisin-like serine protease"/>
    <property type="match status" value="1"/>
</dbReference>
<dbReference type="OrthoDB" id="206201at2759"/>
<dbReference type="PRINTS" id="PR00723">
    <property type="entry name" value="SUBTILISIN"/>
</dbReference>
<gene>
    <name evidence="11" type="ORF">WICPIJ_001562</name>
</gene>
<keyword evidence="8" id="KW-0732">Signal</keyword>
<dbReference type="InterPro" id="IPR022398">
    <property type="entry name" value="Peptidase_S8_His-AS"/>
</dbReference>
<feature type="coiled-coil region" evidence="7">
    <location>
        <begin position="509"/>
        <end position="543"/>
    </location>
</feature>
<evidence type="ECO:0000256" key="4">
    <source>
        <dbReference type="ARBA" id="ARBA00022825"/>
    </source>
</evidence>
<dbReference type="GO" id="GO:0006508">
    <property type="term" value="P:proteolysis"/>
    <property type="evidence" value="ECO:0007669"/>
    <property type="project" value="UniProtKB-KW"/>
</dbReference>
<dbReference type="SUPFAM" id="SSF52743">
    <property type="entry name" value="Subtilisin-like"/>
    <property type="match status" value="1"/>
</dbReference>
<comment type="similarity">
    <text evidence="1 5 6">Belongs to the peptidase S8 family.</text>
</comment>
<dbReference type="SUPFAM" id="SSF54897">
    <property type="entry name" value="Protease propeptides/inhibitors"/>
    <property type="match status" value="1"/>
</dbReference>
<dbReference type="Gene3D" id="3.40.50.200">
    <property type="entry name" value="Peptidase S8/S53 domain"/>
    <property type="match status" value="1"/>
</dbReference>
<dbReference type="InterPro" id="IPR000209">
    <property type="entry name" value="Peptidase_S8/S53_dom"/>
</dbReference>
<organism evidence="11 12">
    <name type="scientific">Wickerhamomyces pijperi</name>
    <name type="common">Yeast</name>
    <name type="synonym">Pichia pijperi</name>
    <dbReference type="NCBI Taxonomy" id="599730"/>
    <lineage>
        <taxon>Eukaryota</taxon>
        <taxon>Fungi</taxon>
        <taxon>Dikarya</taxon>
        <taxon>Ascomycota</taxon>
        <taxon>Saccharomycotina</taxon>
        <taxon>Saccharomycetes</taxon>
        <taxon>Phaffomycetales</taxon>
        <taxon>Wickerhamomycetaceae</taxon>
        <taxon>Wickerhamomyces</taxon>
    </lineage>
</organism>
<accession>A0A9P8QAK4</accession>
<evidence type="ECO:0000313" key="11">
    <source>
        <dbReference type="EMBL" id="KAH3687452.1"/>
    </source>
</evidence>
<dbReference type="InterPro" id="IPR034193">
    <property type="entry name" value="PCSK9_ProteinaseK-like"/>
</dbReference>
<dbReference type="Gene3D" id="3.30.70.80">
    <property type="entry name" value="Peptidase S8 propeptide/proteinase inhibitor I9"/>
    <property type="match status" value="1"/>
</dbReference>
<dbReference type="PROSITE" id="PS51892">
    <property type="entry name" value="SUBTILASE"/>
    <property type="match status" value="1"/>
</dbReference>
<dbReference type="PROSITE" id="PS00136">
    <property type="entry name" value="SUBTILASE_ASP"/>
    <property type="match status" value="1"/>
</dbReference>
<dbReference type="EMBL" id="JAEUBG010000835">
    <property type="protein sequence ID" value="KAH3687452.1"/>
    <property type="molecule type" value="Genomic_DNA"/>
</dbReference>
<reference evidence="11" key="2">
    <citation type="submission" date="2021-01" db="EMBL/GenBank/DDBJ databases">
        <authorList>
            <person name="Schikora-Tamarit M.A."/>
        </authorList>
    </citation>
    <scope>NUCLEOTIDE SEQUENCE</scope>
    <source>
        <strain evidence="11">CBS2887</strain>
    </source>
</reference>
<dbReference type="InterPro" id="IPR023828">
    <property type="entry name" value="Peptidase_S8_Ser-AS"/>
</dbReference>
<feature type="domain" description="Peptidase S8/S53" evidence="9">
    <location>
        <begin position="227"/>
        <end position="473"/>
    </location>
</feature>
<feature type="domain" description="Inhibitor I9" evidence="10">
    <location>
        <begin position="90"/>
        <end position="187"/>
    </location>
</feature>
<dbReference type="FunFam" id="3.30.70.80:FF:000011">
    <property type="entry name" value="Vacuolar protease B"/>
    <property type="match status" value="1"/>
</dbReference>
<dbReference type="PANTHER" id="PTHR43806">
    <property type="entry name" value="PEPTIDASE S8"/>
    <property type="match status" value="1"/>
</dbReference>
<feature type="chain" id="PRO_5040332491" evidence="8">
    <location>
        <begin position="19"/>
        <end position="545"/>
    </location>
</feature>
<protein>
    <submittedName>
        <fullName evidence="11">Uncharacterized protein</fullName>
    </submittedName>
</protein>
<keyword evidence="2 5" id="KW-0645">Protease</keyword>
<evidence type="ECO:0000256" key="6">
    <source>
        <dbReference type="RuleBase" id="RU003355"/>
    </source>
</evidence>
<keyword evidence="3 5" id="KW-0378">Hydrolase</keyword>
<feature type="signal peptide" evidence="8">
    <location>
        <begin position="1"/>
        <end position="18"/>
    </location>
</feature>
<dbReference type="PANTHER" id="PTHR43806:SF11">
    <property type="entry name" value="CEREVISIN-RELATED"/>
    <property type="match status" value="1"/>
</dbReference>
<evidence type="ECO:0000256" key="1">
    <source>
        <dbReference type="ARBA" id="ARBA00011073"/>
    </source>
</evidence>
<keyword evidence="7" id="KW-0175">Coiled coil</keyword>
<dbReference type="InterPro" id="IPR015500">
    <property type="entry name" value="Peptidase_S8_subtilisin-rel"/>
</dbReference>
<reference evidence="11" key="1">
    <citation type="journal article" date="2021" name="Open Biol.">
        <title>Shared evolutionary footprints suggest mitochondrial oxidative damage underlies multiple complex I losses in fungi.</title>
        <authorList>
            <person name="Schikora-Tamarit M.A."/>
            <person name="Marcet-Houben M."/>
            <person name="Nosek J."/>
            <person name="Gabaldon T."/>
        </authorList>
    </citation>
    <scope>NUCLEOTIDE SEQUENCE</scope>
    <source>
        <strain evidence="11">CBS2887</strain>
    </source>
</reference>
<name>A0A9P8QAK4_WICPI</name>